<dbReference type="PANTHER" id="PTHR12147:SF26">
    <property type="entry name" value="PEPTIDASE M28 DOMAIN-CONTAINING PROTEIN"/>
    <property type="match status" value="1"/>
</dbReference>
<sequence>MKKSLLTGISLLFLCSQTLLFGQSIPKKALQAINPDAIKATMTYLSDDLLEGRQPGTRGFALASKYIETQFMALGLKPAINGNSYLQKVPLRKGIVLEKESTLSLFVNGKEEVLDYNKHFIFSPNFINENAEIEAPLVFVGFGVHAPELNYDDYQNIDVKGKIVVMLNAAPESFGSNERAYFTNNTVKFNEAIKRGAVGAITFSVPTDKRSTWDATVRRSKQGSFKWLDENNIAKDGFQALKGIVTLNSEYAEKLFSNSGKKAEEIYTNAKANKAQSFPLNITAKLKVKTAYQFVQGSNLVGVIEGSDPKLKDEYVVYAAHLDHFGIGAAVKNDSIYNGAHDNASGVSILLEIAHAYRALPKAPKRSIIIAVVTGEEYGLLGSDYFANNLPIKDAKMVANLAIDMPFFFHPILDIVPYGAQHSSLSKQVAQATKILNLKVSPDPFPEQVVFVRSDHFSFIKKGIPALFIKSGFMTVPEDSVDRSKSDVAWRSTIYHTPQDDMNQPFDFQAAATHVKVNFLIGYFTANENTAPTWNKGDFFGGKFGK</sequence>
<dbReference type="Pfam" id="PF04389">
    <property type="entry name" value="Peptidase_M28"/>
    <property type="match status" value="1"/>
</dbReference>
<gene>
    <name evidence="3" type="ORF">HNP25_002952</name>
</gene>
<dbReference type="InterPro" id="IPR045175">
    <property type="entry name" value="M28_fam"/>
</dbReference>
<dbReference type="Gene3D" id="3.50.30.30">
    <property type="match status" value="1"/>
</dbReference>
<dbReference type="InterPro" id="IPR046450">
    <property type="entry name" value="PA_dom_sf"/>
</dbReference>
<proteinExistence type="predicted"/>
<comment type="caution">
    <text evidence="3">The sequence shown here is derived from an EMBL/GenBank/DDBJ whole genome shotgun (WGS) entry which is preliminary data.</text>
</comment>
<dbReference type="CDD" id="cd04820">
    <property type="entry name" value="PA_M28_1_1"/>
    <property type="match status" value="1"/>
</dbReference>
<dbReference type="SUPFAM" id="SSF53187">
    <property type="entry name" value="Zn-dependent exopeptidases"/>
    <property type="match status" value="1"/>
</dbReference>
<dbReference type="Proteomes" id="UP000524404">
    <property type="component" value="Unassembled WGS sequence"/>
</dbReference>
<feature type="chain" id="PRO_5032521455" description="Peptidase M28 domain-containing protein" evidence="1">
    <location>
        <begin position="22"/>
        <end position="546"/>
    </location>
</feature>
<dbReference type="GO" id="GO:0008235">
    <property type="term" value="F:metalloexopeptidase activity"/>
    <property type="evidence" value="ECO:0007669"/>
    <property type="project" value="InterPro"/>
</dbReference>
<dbReference type="SUPFAM" id="SSF52025">
    <property type="entry name" value="PA domain"/>
    <property type="match status" value="1"/>
</dbReference>
<dbReference type="AlphaFoldDB" id="A0A841ESB2"/>
<keyword evidence="4" id="KW-1185">Reference proteome</keyword>
<evidence type="ECO:0000313" key="3">
    <source>
        <dbReference type="EMBL" id="MBB6004289.1"/>
    </source>
</evidence>
<name>A0A841ESB2_9BACT</name>
<evidence type="ECO:0000313" key="4">
    <source>
        <dbReference type="Proteomes" id="UP000524404"/>
    </source>
</evidence>
<feature type="domain" description="Peptidase M28" evidence="2">
    <location>
        <begin position="299"/>
        <end position="508"/>
    </location>
</feature>
<dbReference type="InterPro" id="IPR007484">
    <property type="entry name" value="Peptidase_M28"/>
</dbReference>
<protein>
    <recommendedName>
        <fullName evidence="2">Peptidase M28 domain-containing protein</fullName>
    </recommendedName>
</protein>
<evidence type="ECO:0000256" key="1">
    <source>
        <dbReference type="SAM" id="SignalP"/>
    </source>
</evidence>
<feature type="signal peptide" evidence="1">
    <location>
        <begin position="1"/>
        <end position="21"/>
    </location>
</feature>
<dbReference type="PANTHER" id="PTHR12147">
    <property type="entry name" value="METALLOPEPTIDASE M28 FAMILY MEMBER"/>
    <property type="match status" value="1"/>
</dbReference>
<accession>A0A841ESB2</accession>
<dbReference type="EMBL" id="JACHKT010000021">
    <property type="protein sequence ID" value="MBB6004289.1"/>
    <property type="molecule type" value="Genomic_DNA"/>
</dbReference>
<reference evidence="3 4" key="1">
    <citation type="submission" date="2020-08" db="EMBL/GenBank/DDBJ databases">
        <title>Functional genomics of gut bacteria from endangered species of beetles.</title>
        <authorList>
            <person name="Carlos-Shanley C."/>
        </authorList>
    </citation>
    <scope>NUCLEOTIDE SEQUENCE [LARGE SCALE GENOMIC DNA]</scope>
    <source>
        <strain evidence="3 4">S00070</strain>
    </source>
</reference>
<dbReference type="GO" id="GO:0006508">
    <property type="term" value="P:proteolysis"/>
    <property type="evidence" value="ECO:0007669"/>
    <property type="project" value="InterPro"/>
</dbReference>
<dbReference type="Gene3D" id="3.40.630.10">
    <property type="entry name" value="Zn peptidases"/>
    <property type="match status" value="1"/>
</dbReference>
<evidence type="ECO:0000259" key="2">
    <source>
        <dbReference type="Pfam" id="PF04389"/>
    </source>
</evidence>
<organism evidence="3 4">
    <name type="scientific">Arcicella rosea</name>
    <dbReference type="NCBI Taxonomy" id="502909"/>
    <lineage>
        <taxon>Bacteria</taxon>
        <taxon>Pseudomonadati</taxon>
        <taxon>Bacteroidota</taxon>
        <taxon>Cytophagia</taxon>
        <taxon>Cytophagales</taxon>
        <taxon>Flectobacillaceae</taxon>
        <taxon>Arcicella</taxon>
    </lineage>
</organism>
<keyword evidence="1" id="KW-0732">Signal</keyword>
<dbReference type="RefSeq" id="WP_184135192.1">
    <property type="nucleotide sequence ID" value="NZ_JACHKT010000021.1"/>
</dbReference>